<keyword evidence="4" id="KW-1185">Reference proteome</keyword>
<feature type="compositionally biased region" description="Low complexity" evidence="1">
    <location>
        <begin position="218"/>
        <end position="229"/>
    </location>
</feature>
<name>A0A6C7E6N1_ILUCY</name>
<evidence type="ECO:0000313" key="4">
    <source>
        <dbReference type="Proteomes" id="UP000011863"/>
    </source>
</evidence>
<dbReference type="Proteomes" id="UP000011863">
    <property type="component" value="Chromosome"/>
</dbReference>
<dbReference type="EMBL" id="AP012057">
    <property type="protein sequence ID" value="BAN02151.1"/>
    <property type="molecule type" value="Genomic_DNA"/>
</dbReference>
<feature type="compositionally biased region" description="Acidic residues" evidence="1">
    <location>
        <begin position="207"/>
        <end position="217"/>
    </location>
</feature>
<evidence type="ECO:0000313" key="3">
    <source>
        <dbReference type="EMBL" id="BAN02151.1"/>
    </source>
</evidence>
<organism evidence="3 4">
    <name type="scientific">Ilumatobacter coccineus (strain NBRC 103263 / KCTC 29153 / YM16-304)</name>
    <dbReference type="NCBI Taxonomy" id="1313172"/>
    <lineage>
        <taxon>Bacteria</taxon>
        <taxon>Bacillati</taxon>
        <taxon>Actinomycetota</taxon>
        <taxon>Acidimicrobiia</taxon>
        <taxon>Acidimicrobiales</taxon>
        <taxon>Ilumatobacteraceae</taxon>
        <taxon>Ilumatobacter</taxon>
    </lineage>
</organism>
<dbReference type="KEGG" id="aym:YM304_18370"/>
<feature type="domain" description="Rod shape-determining protein MreC beta-barrel core" evidence="2">
    <location>
        <begin position="121"/>
        <end position="195"/>
    </location>
</feature>
<dbReference type="PANTHER" id="PTHR34138:SF1">
    <property type="entry name" value="CELL SHAPE-DETERMINING PROTEIN MREC"/>
    <property type="match status" value="1"/>
</dbReference>
<gene>
    <name evidence="3" type="primary">mreC</name>
    <name evidence="3" type="ORF">YM304_18370</name>
</gene>
<protein>
    <submittedName>
        <fullName evidence="3">Putative rod shape-determining protein MreC</fullName>
    </submittedName>
</protein>
<dbReference type="RefSeq" id="WP_015441398.1">
    <property type="nucleotide sequence ID" value="NC_020520.1"/>
</dbReference>
<dbReference type="GO" id="GO:0008360">
    <property type="term" value="P:regulation of cell shape"/>
    <property type="evidence" value="ECO:0007669"/>
    <property type="project" value="InterPro"/>
</dbReference>
<feature type="region of interest" description="Disordered" evidence="1">
    <location>
        <begin position="184"/>
        <end position="272"/>
    </location>
</feature>
<feature type="compositionally biased region" description="Low complexity" evidence="1">
    <location>
        <begin position="247"/>
        <end position="257"/>
    </location>
</feature>
<reference evidence="3 4" key="1">
    <citation type="journal article" date="2013" name="Int. J. Syst. Evol. Microbiol.">
        <title>Ilumatobacter nonamiense sp. nov. and Ilumatobacter coccineum sp. nov., isolated from seashore sand.</title>
        <authorList>
            <person name="Matsumoto A."/>
            <person name="Kasai H."/>
            <person name="Matsuo Y."/>
            <person name="Shizuri Y."/>
            <person name="Ichikawa N."/>
            <person name="Fujita N."/>
            <person name="Omura S."/>
            <person name="Takahashi Y."/>
        </authorList>
    </citation>
    <scope>NUCLEOTIDE SEQUENCE [LARGE SCALE GENOMIC DNA]</scope>
    <source>
        <strain evidence="4">NBRC 103263 / KCTC 29153 / YM16-304</strain>
    </source>
</reference>
<dbReference type="InterPro" id="IPR055342">
    <property type="entry name" value="MreC_beta-barrel_core"/>
</dbReference>
<sequence length="384" mass="40817">MAIYTVGRRRVIIALLLSSALILTLDLRGNAVLDRARDAFGVAMTPVETAADVVTNPVKRAWDSYSNYDDLERENEILQQRVDELIGTQAAAEASVVDSQQLLALNDLPSLAGIDTEKAEVVGASANNIDQIIEINKGSLDNVAIGMPVVNRAGLIGRVTRVRLNSSQVMLVTDPRFAMPVEILGGTGSVDGDGSDDETSTTTPSGFDDDEIADIVDPDVPTTTTALDVLGDRFELPQADTSDPDETTSVTSTTVPEGLDLPPAIPADGSPVQTTIPPVVTTTTLPQFQKEFGAMEGQGQDRLPQIRFLQDNPSLAILQEGDLVTTAGGADSLAPPNIPIGRVVNRADRPGVAGPILEVMLNADLDRLNFVQVVLYRPASEVEQ</sequence>
<dbReference type="Gene3D" id="2.40.10.340">
    <property type="entry name" value="Rod shape-determining protein MreC, domain 1"/>
    <property type="match status" value="1"/>
</dbReference>
<dbReference type="AlphaFoldDB" id="A0A6C7E6N1"/>
<dbReference type="OrthoDB" id="5196068at2"/>
<accession>A0A6C7E6N1</accession>
<evidence type="ECO:0000259" key="2">
    <source>
        <dbReference type="Pfam" id="PF04085"/>
    </source>
</evidence>
<feature type="domain" description="Rod shape-determining protein MreC beta-barrel core" evidence="2">
    <location>
        <begin position="289"/>
        <end position="374"/>
    </location>
</feature>
<evidence type="ECO:0000256" key="1">
    <source>
        <dbReference type="SAM" id="MobiDB-lite"/>
    </source>
</evidence>
<dbReference type="Pfam" id="PF04085">
    <property type="entry name" value="MreC"/>
    <property type="match status" value="2"/>
</dbReference>
<dbReference type="InterPro" id="IPR042177">
    <property type="entry name" value="Cell/Rod_1"/>
</dbReference>
<proteinExistence type="predicted"/>
<dbReference type="PANTHER" id="PTHR34138">
    <property type="entry name" value="CELL SHAPE-DETERMINING PROTEIN MREC"/>
    <property type="match status" value="1"/>
</dbReference>
<dbReference type="InterPro" id="IPR007221">
    <property type="entry name" value="MreC"/>
</dbReference>
<dbReference type="GO" id="GO:0005886">
    <property type="term" value="C:plasma membrane"/>
    <property type="evidence" value="ECO:0007669"/>
    <property type="project" value="TreeGrafter"/>
</dbReference>